<accession>A0A813SSJ2</accession>
<evidence type="ECO:0000313" key="1">
    <source>
        <dbReference type="EMBL" id="CAF0801204.1"/>
    </source>
</evidence>
<dbReference type="OrthoDB" id="9973624at2759"/>
<dbReference type="EMBL" id="CAJNOI010000016">
    <property type="protein sequence ID" value="CAF0812318.1"/>
    <property type="molecule type" value="Genomic_DNA"/>
</dbReference>
<gene>
    <name evidence="2" type="ORF">BJG266_LOCUS5800</name>
    <name evidence="1" type="ORF">QVE165_LOCUS4227</name>
</gene>
<dbReference type="Proteomes" id="UP000663832">
    <property type="component" value="Unassembled WGS sequence"/>
</dbReference>
<evidence type="ECO:0000313" key="2">
    <source>
        <dbReference type="EMBL" id="CAF0812318.1"/>
    </source>
</evidence>
<evidence type="ECO:0000313" key="3">
    <source>
        <dbReference type="Proteomes" id="UP000663832"/>
    </source>
</evidence>
<sequence>MNDLCTITRYYGSNEKDLEKLWCFIGQAQTYSKRILIGVNIEKDLTDCIKKYSQQQHLSNISVDFIAIQPWIGISTPLNILLNHISIDQSFILIQSVEIQCTSQHIDCLRSYLQEDNILCVGAALDGHQIFTNDLNKTYLPLQGVTSPWNTFAIWNSEKLRRTGFPMCSDFVNPSGMEDAAVIALQQKLFGGRTKNRALLIHFHTNVQWLNQFDYDQDRCSKHEIKMKSKNNRTKQLLQILDISDSDQEDKIGIEYIVNNNISKL</sequence>
<dbReference type="Proteomes" id="UP000663877">
    <property type="component" value="Unassembled WGS sequence"/>
</dbReference>
<reference evidence="1" key="1">
    <citation type="submission" date="2021-02" db="EMBL/GenBank/DDBJ databases">
        <authorList>
            <person name="Nowell W R."/>
        </authorList>
    </citation>
    <scope>NUCLEOTIDE SEQUENCE</scope>
</reference>
<comment type="caution">
    <text evidence="1">The sequence shown here is derived from an EMBL/GenBank/DDBJ whole genome shotgun (WGS) entry which is preliminary data.</text>
</comment>
<protein>
    <submittedName>
        <fullName evidence="1">Uncharacterized protein</fullName>
    </submittedName>
</protein>
<dbReference type="EMBL" id="CAJNOM010000016">
    <property type="protein sequence ID" value="CAF0801204.1"/>
    <property type="molecule type" value="Genomic_DNA"/>
</dbReference>
<proteinExistence type="predicted"/>
<name>A0A813SSJ2_9BILA</name>
<organism evidence="1 3">
    <name type="scientific">Adineta steineri</name>
    <dbReference type="NCBI Taxonomy" id="433720"/>
    <lineage>
        <taxon>Eukaryota</taxon>
        <taxon>Metazoa</taxon>
        <taxon>Spiralia</taxon>
        <taxon>Gnathifera</taxon>
        <taxon>Rotifera</taxon>
        <taxon>Eurotatoria</taxon>
        <taxon>Bdelloidea</taxon>
        <taxon>Adinetida</taxon>
        <taxon>Adinetidae</taxon>
        <taxon>Adineta</taxon>
    </lineage>
</organism>
<keyword evidence="3" id="KW-1185">Reference proteome</keyword>
<dbReference type="AlphaFoldDB" id="A0A813SSJ2"/>